<dbReference type="Proteomes" id="UP001221757">
    <property type="component" value="Unassembled WGS sequence"/>
</dbReference>
<dbReference type="PANTHER" id="PTHR42723:SF1">
    <property type="entry name" value="CHLOROPHYLL SYNTHASE, CHLOROPLASTIC"/>
    <property type="match status" value="1"/>
</dbReference>
<evidence type="ECO:0000256" key="3">
    <source>
        <dbReference type="ARBA" id="ARBA00022989"/>
    </source>
</evidence>
<feature type="transmembrane region" description="Helical" evidence="5">
    <location>
        <begin position="235"/>
        <end position="254"/>
    </location>
</feature>
<protein>
    <submittedName>
        <fullName evidence="6">UbiA prenyltransferase family-domain-containing protein</fullName>
    </submittedName>
</protein>
<accession>A0AAD7DNT6</accession>
<dbReference type="GO" id="GO:0016765">
    <property type="term" value="F:transferase activity, transferring alkyl or aryl (other than methyl) groups"/>
    <property type="evidence" value="ECO:0007669"/>
    <property type="project" value="InterPro"/>
</dbReference>
<reference evidence="6" key="1">
    <citation type="submission" date="2023-03" db="EMBL/GenBank/DDBJ databases">
        <title>Massive genome expansion in bonnet fungi (Mycena s.s.) driven by repeated elements and novel gene families across ecological guilds.</title>
        <authorList>
            <consortium name="Lawrence Berkeley National Laboratory"/>
            <person name="Harder C.B."/>
            <person name="Miyauchi S."/>
            <person name="Viragh M."/>
            <person name="Kuo A."/>
            <person name="Thoen E."/>
            <person name="Andreopoulos B."/>
            <person name="Lu D."/>
            <person name="Skrede I."/>
            <person name="Drula E."/>
            <person name="Henrissat B."/>
            <person name="Morin E."/>
            <person name="Kohler A."/>
            <person name="Barry K."/>
            <person name="LaButti K."/>
            <person name="Morin E."/>
            <person name="Salamov A."/>
            <person name="Lipzen A."/>
            <person name="Mereny Z."/>
            <person name="Hegedus B."/>
            <person name="Baldrian P."/>
            <person name="Stursova M."/>
            <person name="Weitz H."/>
            <person name="Taylor A."/>
            <person name="Grigoriev I.V."/>
            <person name="Nagy L.G."/>
            <person name="Martin F."/>
            <person name="Kauserud H."/>
        </authorList>
    </citation>
    <scope>NUCLEOTIDE SEQUENCE</scope>
    <source>
        <strain evidence="6">CBHHK067</strain>
    </source>
</reference>
<dbReference type="InterPro" id="IPR000537">
    <property type="entry name" value="UbiA_prenyltransferase"/>
</dbReference>
<feature type="transmembrane region" description="Helical" evidence="5">
    <location>
        <begin position="138"/>
        <end position="160"/>
    </location>
</feature>
<evidence type="ECO:0000256" key="5">
    <source>
        <dbReference type="SAM" id="Phobius"/>
    </source>
</evidence>
<organism evidence="6 7">
    <name type="scientific">Mycena rosella</name>
    <name type="common">Pink bonnet</name>
    <name type="synonym">Agaricus rosellus</name>
    <dbReference type="NCBI Taxonomy" id="1033263"/>
    <lineage>
        <taxon>Eukaryota</taxon>
        <taxon>Fungi</taxon>
        <taxon>Dikarya</taxon>
        <taxon>Basidiomycota</taxon>
        <taxon>Agaricomycotina</taxon>
        <taxon>Agaricomycetes</taxon>
        <taxon>Agaricomycetidae</taxon>
        <taxon>Agaricales</taxon>
        <taxon>Marasmiineae</taxon>
        <taxon>Mycenaceae</taxon>
        <taxon>Mycena</taxon>
    </lineage>
</organism>
<keyword evidence="4 5" id="KW-0472">Membrane</keyword>
<keyword evidence="2 5" id="KW-0812">Transmembrane</keyword>
<evidence type="ECO:0000256" key="2">
    <source>
        <dbReference type="ARBA" id="ARBA00022692"/>
    </source>
</evidence>
<name>A0AAD7DNT6_MYCRO</name>
<gene>
    <name evidence="6" type="ORF">B0H17DRAFT_1159347</name>
</gene>
<dbReference type="AlphaFoldDB" id="A0AAD7DNT6"/>
<evidence type="ECO:0000313" key="7">
    <source>
        <dbReference type="Proteomes" id="UP001221757"/>
    </source>
</evidence>
<proteinExistence type="predicted"/>
<comment type="caution">
    <text evidence="6">The sequence shown here is derived from an EMBL/GenBank/DDBJ whole genome shotgun (WGS) entry which is preliminary data.</text>
</comment>
<evidence type="ECO:0000313" key="6">
    <source>
        <dbReference type="EMBL" id="KAJ7693962.1"/>
    </source>
</evidence>
<evidence type="ECO:0000256" key="1">
    <source>
        <dbReference type="ARBA" id="ARBA00004141"/>
    </source>
</evidence>
<dbReference type="CDD" id="cd13965">
    <property type="entry name" value="PT_UbiA_3"/>
    <property type="match status" value="1"/>
</dbReference>
<dbReference type="InterPro" id="IPR050475">
    <property type="entry name" value="Prenyltransferase_related"/>
</dbReference>
<evidence type="ECO:0000256" key="4">
    <source>
        <dbReference type="ARBA" id="ARBA00023136"/>
    </source>
</evidence>
<comment type="subcellular location">
    <subcellularLocation>
        <location evidence="1">Membrane</location>
        <topology evidence="1">Multi-pass membrane protein</topology>
    </subcellularLocation>
</comment>
<dbReference type="Pfam" id="PF01040">
    <property type="entry name" value="UbiA"/>
    <property type="match status" value="1"/>
</dbReference>
<feature type="transmembrane region" description="Helical" evidence="5">
    <location>
        <begin position="97"/>
        <end position="126"/>
    </location>
</feature>
<dbReference type="PANTHER" id="PTHR42723">
    <property type="entry name" value="CHLOROPHYLL SYNTHASE"/>
    <property type="match status" value="1"/>
</dbReference>
<dbReference type="Gene3D" id="1.10.357.140">
    <property type="entry name" value="UbiA prenyltransferase"/>
    <property type="match status" value="1"/>
</dbReference>
<dbReference type="GO" id="GO:0016020">
    <property type="term" value="C:membrane"/>
    <property type="evidence" value="ECO:0007669"/>
    <property type="project" value="UniProtKB-SubCell"/>
</dbReference>
<dbReference type="InterPro" id="IPR044878">
    <property type="entry name" value="UbiA_sf"/>
</dbReference>
<keyword evidence="3 5" id="KW-1133">Transmembrane helix</keyword>
<dbReference type="EMBL" id="JARKIE010000044">
    <property type="protein sequence ID" value="KAJ7693962.1"/>
    <property type="molecule type" value="Genomic_DNA"/>
</dbReference>
<sequence>MSSPILHNPPSFVQILLGFPKTIFLFSQSDTVPILGPSLAVSMVLAGPTDPKAFICGFLWLELHLLTFEMIGLEEDRLSKPNRPIVSGRISLESAKILYLCVGALSFLYSVYHRVVLCSAIYMVAIYCYNERGMAGNWFLKSFLGSFGYMCYCWGTTIIFDHGNDLSRTSVIAVAISGLVHTTTGHAQDFRDRFGDAAIGRKTLAILLPPRFARWSLMGFFILDHSVEADRKSYWWYNMWLITAHFLPIFKRIAGTAL</sequence>
<keyword evidence="7" id="KW-1185">Reference proteome</keyword>